<keyword evidence="1 2" id="KW-0694">RNA-binding</keyword>
<dbReference type="GO" id="GO:0003723">
    <property type="term" value="F:RNA binding"/>
    <property type="evidence" value="ECO:0007669"/>
    <property type="project" value="UniProtKB-UniRule"/>
</dbReference>
<proteinExistence type="predicted"/>
<dbReference type="InterPro" id="IPR035979">
    <property type="entry name" value="RBD_domain_sf"/>
</dbReference>
<dbReference type="PANTHER" id="PTHR48024:SF9">
    <property type="entry name" value="UBP1-ASSOCIATED PROTEINS 1A-RELATED"/>
    <property type="match status" value="1"/>
</dbReference>
<dbReference type="SUPFAM" id="SSF54928">
    <property type="entry name" value="RNA-binding domain, RBD"/>
    <property type="match status" value="2"/>
</dbReference>
<protein>
    <recommendedName>
        <fullName evidence="4">RRM domain-containing protein</fullName>
    </recommendedName>
</protein>
<feature type="domain" description="RRM" evidence="4">
    <location>
        <begin position="212"/>
        <end position="300"/>
    </location>
</feature>
<feature type="domain" description="RRM" evidence="4">
    <location>
        <begin position="100"/>
        <end position="177"/>
    </location>
</feature>
<dbReference type="Pfam" id="PF00076">
    <property type="entry name" value="RRM_1"/>
    <property type="match status" value="2"/>
</dbReference>
<feature type="region of interest" description="Disordered" evidence="3">
    <location>
        <begin position="1"/>
        <end position="58"/>
    </location>
</feature>
<dbReference type="PANTHER" id="PTHR48024">
    <property type="entry name" value="GEO13361P1-RELATED"/>
    <property type="match status" value="1"/>
</dbReference>
<gene>
    <name evidence="5" type="ORF">Sjap_022313</name>
</gene>
<evidence type="ECO:0000313" key="5">
    <source>
        <dbReference type="EMBL" id="KAK9096816.1"/>
    </source>
</evidence>
<evidence type="ECO:0000313" key="6">
    <source>
        <dbReference type="Proteomes" id="UP001417504"/>
    </source>
</evidence>
<feature type="region of interest" description="Disordered" evidence="3">
    <location>
        <begin position="184"/>
        <end position="203"/>
    </location>
</feature>
<dbReference type="InterPro" id="IPR050886">
    <property type="entry name" value="RNA-binding_reg"/>
</dbReference>
<sequence>MAKKRKATKDPITSVEEDHEPEEPAKEDESNEVENAADGEEEEEEQEQEQEEKEEEEDLAAILEPFNKEQLIDLIRTAASKDPQIVEEVNRLADLDPAHRKLFVHGLGWETTSEKLNDFFSQYGEIEECNVVADKGTGKSKGYGFLLFKHRKSARNALKEPQKKIESRITACQLASAGPVGFNPSHFHQHQHQHQQQAARSSSYPSQDVLPRKIYVGNVNSEIPADRLLAFFANYGEIEEGPLGFDRQTGKPKGYALFIYKTVEGARKALEEPNKNFEGYQLYCQKATDNNKLKAAAAAGAAHGGVVGEGYNVGGGGSGSNMPSGGAFNAPNGALSHQVSAHSSHVYGQGAYMGGTQSFAPQGVPPIQAALAVLAAAGQNPSAFGIPPNVVASMNPALGGMNTVAPAASTSTVPQAMPGYGVGNPGYHVPQQGYQASNPYQAPAPRPNSAMGPMGGYVAR</sequence>
<feature type="compositionally biased region" description="Acidic residues" evidence="3">
    <location>
        <begin position="29"/>
        <end position="58"/>
    </location>
</feature>
<dbReference type="InterPro" id="IPR012677">
    <property type="entry name" value="Nucleotide-bd_a/b_plait_sf"/>
</dbReference>
<dbReference type="Proteomes" id="UP001417504">
    <property type="component" value="Unassembled WGS sequence"/>
</dbReference>
<dbReference type="AlphaFoldDB" id="A0AAP0ENP2"/>
<organism evidence="5 6">
    <name type="scientific">Stephania japonica</name>
    <dbReference type="NCBI Taxonomy" id="461633"/>
    <lineage>
        <taxon>Eukaryota</taxon>
        <taxon>Viridiplantae</taxon>
        <taxon>Streptophyta</taxon>
        <taxon>Embryophyta</taxon>
        <taxon>Tracheophyta</taxon>
        <taxon>Spermatophyta</taxon>
        <taxon>Magnoliopsida</taxon>
        <taxon>Ranunculales</taxon>
        <taxon>Menispermaceae</taxon>
        <taxon>Menispermoideae</taxon>
        <taxon>Cissampelideae</taxon>
        <taxon>Stephania</taxon>
    </lineage>
</organism>
<dbReference type="EMBL" id="JBBNAE010000009">
    <property type="protein sequence ID" value="KAK9096816.1"/>
    <property type="molecule type" value="Genomic_DNA"/>
</dbReference>
<dbReference type="SMART" id="SM00360">
    <property type="entry name" value="RRM"/>
    <property type="match status" value="2"/>
</dbReference>
<evidence type="ECO:0000256" key="3">
    <source>
        <dbReference type="SAM" id="MobiDB-lite"/>
    </source>
</evidence>
<dbReference type="PROSITE" id="PS50102">
    <property type="entry name" value="RRM"/>
    <property type="match status" value="2"/>
</dbReference>
<evidence type="ECO:0000259" key="4">
    <source>
        <dbReference type="PROSITE" id="PS50102"/>
    </source>
</evidence>
<accession>A0AAP0ENP2</accession>
<keyword evidence="6" id="KW-1185">Reference proteome</keyword>
<name>A0AAP0ENP2_9MAGN</name>
<evidence type="ECO:0000256" key="2">
    <source>
        <dbReference type="PROSITE-ProRule" id="PRU00176"/>
    </source>
</evidence>
<comment type="caution">
    <text evidence="5">The sequence shown here is derived from an EMBL/GenBank/DDBJ whole genome shotgun (WGS) entry which is preliminary data.</text>
</comment>
<dbReference type="GO" id="GO:0005634">
    <property type="term" value="C:nucleus"/>
    <property type="evidence" value="ECO:0007669"/>
    <property type="project" value="TreeGrafter"/>
</dbReference>
<reference evidence="5 6" key="1">
    <citation type="submission" date="2024-01" db="EMBL/GenBank/DDBJ databases">
        <title>Genome assemblies of Stephania.</title>
        <authorList>
            <person name="Yang L."/>
        </authorList>
    </citation>
    <scope>NUCLEOTIDE SEQUENCE [LARGE SCALE GENOMIC DNA]</scope>
    <source>
        <strain evidence="5">QJT</strain>
        <tissue evidence="5">Leaf</tissue>
    </source>
</reference>
<dbReference type="Gene3D" id="3.30.70.330">
    <property type="match status" value="2"/>
</dbReference>
<evidence type="ECO:0000256" key="1">
    <source>
        <dbReference type="ARBA" id="ARBA00022884"/>
    </source>
</evidence>
<dbReference type="InterPro" id="IPR000504">
    <property type="entry name" value="RRM_dom"/>
</dbReference>